<name>A0ACC3SS53_LIPKO</name>
<comment type="caution">
    <text evidence="1">The sequence shown here is derived from an EMBL/GenBank/DDBJ whole genome shotgun (WGS) entry which is preliminary data.</text>
</comment>
<accession>A0ACC3SS53</accession>
<reference evidence="2" key="1">
    <citation type="journal article" date="2024" name="Front. Bioeng. Biotechnol.">
        <title>Genome-scale model development and genomic sequencing of the oleaginous clade Lipomyces.</title>
        <authorList>
            <person name="Czajka J.J."/>
            <person name="Han Y."/>
            <person name="Kim J."/>
            <person name="Mondo S.J."/>
            <person name="Hofstad B.A."/>
            <person name="Robles A."/>
            <person name="Haridas S."/>
            <person name="Riley R."/>
            <person name="LaButti K."/>
            <person name="Pangilinan J."/>
            <person name="Andreopoulos W."/>
            <person name="Lipzen A."/>
            <person name="Yan J."/>
            <person name="Wang M."/>
            <person name="Ng V."/>
            <person name="Grigoriev I.V."/>
            <person name="Spatafora J.W."/>
            <person name="Magnuson J.K."/>
            <person name="Baker S.E."/>
            <person name="Pomraning K.R."/>
        </authorList>
    </citation>
    <scope>NUCLEOTIDE SEQUENCE [LARGE SCALE GENOMIC DNA]</scope>
    <source>
        <strain evidence="2">CBS 7786</strain>
    </source>
</reference>
<evidence type="ECO:0000313" key="1">
    <source>
        <dbReference type="EMBL" id="KAK9234478.1"/>
    </source>
</evidence>
<sequence length="329" mass="37356">MEREREELMNVVRRPLSPDTQVEVPVSWEVYEQVNDILEREEAKYLLVQYPRLWYDSARSVAIVVASPSDLHSSMAGGLVSRIKDEVMRIQGLDAAMADGLFIRPESTSTRPTRYGLTTRAWDTALVYTEGNRQTIMIAVEVGVSQSYRSLRTAISWWVSEFGCRLGLAMSIHEGPRRNRRLQTQNYVSIEEAEAAVAGLEDELRNQQAQYPYGPLVINGVTWFGRVRNVELETYRAPGDDIPREALLEPTHSFTIVSKGEFVGDSVAPNLRDVVLGDCIPDHIIGIHGMEAMPVSFFRREWFERQFGNGMIENAVNRIWRNTRIGHAA</sequence>
<protein>
    <submittedName>
        <fullName evidence="1">Uncharacterized protein</fullName>
    </submittedName>
</protein>
<dbReference type="EMBL" id="MU971473">
    <property type="protein sequence ID" value="KAK9234478.1"/>
    <property type="molecule type" value="Genomic_DNA"/>
</dbReference>
<keyword evidence="2" id="KW-1185">Reference proteome</keyword>
<organism evidence="1 2">
    <name type="scientific">Lipomyces kononenkoae</name>
    <name type="common">Yeast</name>
    <dbReference type="NCBI Taxonomy" id="34357"/>
    <lineage>
        <taxon>Eukaryota</taxon>
        <taxon>Fungi</taxon>
        <taxon>Dikarya</taxon>
        <taxon>Ascomycota</taxon>
        <taxon>Saccharomycotina</taxon>
        <taxon>Lipomycetes</taxon>
        <taxon>Lipomycetales</taxon>
        <taxon>Lipomycetaceae</taxon>
        <taxon>Lipomyces</taxon>
    </lineage>
</organism>
<evidence type="ECO:0000313" key="2">
    <source>
        <dbReference type="Proteomes" id="UP001433508"/>
    </source>
</evidence>
<gene>
    <name evidence="1" type="ORF">V1525DRAFT_459387</name>
</gene>
<dbReference type="Proteomes" id="UP001433508">
    <property type="component" value="Unassembled WGS sequence"/>
</dbReference>
<proteinExistence type="predicted"/>